<feature type="compositionally biased region" description="Polar residues" evidence="1">
    <location>
        <begin position="68"/>
        <end position="101"/>
    </location>
</feature>
<comment type="caution">
    <text evidence="3">The sequence shown here is derived from an EMBL/GenBank/DDBJ whole genome shotgun (WGS) entry which is preliminary data.</text>
</comment>
<keyword evidence="4" id="KW-1185">Reference proteome</keyword>
<dbReference type="Proteomes" id="UP000054870">
    <property type="component" value="Unassembled WGS sequence"/>
</dbReference>
<evidence type="ECO:0000256" key="2">
    <source>
        <dbReference type="SAM" id="SignalP"/>
    </source>
</evidence>
<keyword evidence="2" id="KW-0732">Signal</keyword>
<evidence type="ECO:0008006" key="5">
    <source>
        <dbReference type="Google" id="ProtNLM"/>
    </source>
</evidence>
<evidence type="ECO:0000313" key="4">
    <source>
        <dbReference type="Proteomes" id="UP000054870"/>
    </source>
</evidence>
<feature type="signal peptide" evidence="2">
    <location>
        <begin position="1"/>
        <end position="23"/>
    </location>
</feature>
<evidence type="ECO:0000313" key="3">
    <source>
        <dbReference type="EMBL" id="SAK82561.1"/>
    </source>
</evidence>
<reference evidence="3" key="1">
    <citation type="submission" date="2016-01" db="EMBL/GenBank/DDBJ databases">
        <authorList>
            <person name="Peeters C."/>
        </authorList>
    </citation>
    <scope>NUCLEOTIDE SEQUENCE [LARGE SCALE GENOMIC DNA]</scope>
    <source>
        <strain evidence="3">LMG 29318</strain>
    </source>
</reference>
<organism evidence="3 4">
    <name type="scientific">Caballeronia catudaia</name>
    <dbReference type="NCBI Taxonomy" id="1777136"/>
    <lineage>
        <taxon>Bacteria</taxon>
        <taxon>Pseudomonadati</taxon>
        <taxon>Pseudomonadota</taxon>
        <taxon>Betaproteobacteria</taxon>
        <taxon>Burkholderiales</taxon>
        <taxon>Burkholderiaceae</taxon>
        <taxon>Caballeronia</taxon>
    </lineage>
</organism>
<dbReference type="AlphaFoldDB" id="A0A158CJV3"/>
<feature type="chain" id="PRO_5007623073" description="Proteophosphoglycan ppg4" evidence="2">
    <location>
        <begin position="24"/>
        <end position="101"/>
    </location>
</feature>
<sequence length="101" mass="9339">MNKAISTLVAAVAALTLSGGAYAQAAGGGSTGSTASPANQVNGATGGYGTPGTANSESGMGAKKPNSGLPSSTNATPGNSAPTTSNNTLATPSVKSPAASQ</sequence>
<protein>
    <recommendedName>
        <fullName evidence="5">Proteophosphoglycan ppg4</fullName>
    </recommendedName>
</protein>
<accession>A0A158CJV3</accession>
<gene>
    <name evidence="3" type="ORF">AWB75_05263</name>
</gene>
<name>A0A158CJV3_9BURK</name>
<feature type="region of interest" description="Disordered" evidence="1">
    <location>
        <begin position="23"/>
        <end position="101"/>
    </location>
</feature>
<proteinExistence type="predicted"/>
<dbReference type="RefSeq" id="WP_061126993.1">
    <property type="nucleotide sequence ID" value="NZ_FCOF02000033.1"/>
</dbReference>
<dbReference type="EMBL" id="FCOF02000033">
    <property type="protein sequence ID" value="SAK82561.1"/>
    <property type="molecule type" value="Genomic_DNA"/>
</dbReference>
<evidence type="ECO:0000256" key="1">
    <source>
        <dbReference type="SAM" id="MobiDB-lite"/>
    </source>
</evidence>